<dbReference type="EMBL" id="CM042031">
    <property type="protein sequence ID" value="KAI3784522.1"/>
    <property type="molecule type" value="Genomic_DNA"/>
</dbReference>
<evidence type="ECO:0000313" key="2">
    <source>
        <dbReference type="Proteomes" id="UP001056120"/>
    </source>
</evidence>
<proteinExistence type="predicted"/>
<dbReference type="Proteomes" id="UP001056120">
    <property type="component" value="Linkage Group LG14"/>
</dbReference>
<name>A0ACB9GM69_9ASTR</name>
<accession>A0ACB9GM69</accession>
<evidence type="ECO:0000313" key="1">
    <source>
        <dbReference type="EMBL" id="KAI3784522.1"/>
    </source>
</evidence>
<gene>
    <name evidence="1" type="ORF">L1987_43621</name>
</gene>
<reference evidence="1 2" key="2">
    <citation type="journal article" date="2022" name="Mol. Ecol. Resour.">
        <title>The genomes of chicory, endive, great burdock and yacon provide insights into Asteraceae paleo-polyploidization history and plant inulin production.</title>
        <authorList>
            <person name="Fan W."/>
            <person name="Wang S."/>
            <person name="Wang H."/>
            <person name="Wang A."/>
            <person name="Jiang F."/>
            <person name="Liu H."/>
            <person name="Zhao H."/>
            <person name="Xu D."/>
            <person name="Zhang Y."/>
        </authorList>
    </citation>
    <scope>NUCLEOTIDE SEQUENCE [LARGE SCALE GENOMIC DNA]</scope>
    <source>
        <strain evidence="2">cv. Yunnan</strain>
        <tissue evidence="1">Leaves</tissue>
    </source>
</reference>
<sequence>MRRSRTITEEARSDNRTPSVDDQIRDYRFSSRIRHRAAATVARRRGQRTLESQLDPEAQLRISQTRRARMVPAEWVLRPSRTIQPAVAPRRVDTRTRLDGSLTLRFADYGNIPTTRRSFAVNEHDTEEINDEDEFIGMAFINERYFEHGVELLMQQEAAKRRPTEQIWDTLGQPSGKYDYYVRYDAPKETTPIEEIIPTGWDDEEAEQSEEKVLVVLNETPTEDDDEDDLTWLNGLQPCTEVM</sequence>
<reference evidence="2" key="1">
    <citation type="journal article" date="2022" name="Mol. Ecol. Resour.">
        <title>The genomes of chicory, endive, great burdock and yacon provide insights into Asteraceae palaeo-polyploidization history and plant inulin production.</title>
        <authorList>
            <person name="Fan W."/>
            <person name="Wang S."/>
            <person name="Wang H."/>
            <person name="Wang A."/>
            <person name="Jiang F."/>
            <person name="Liu H."/>
            <person name="Zhao H."/>
            <person name="Xu D."/>
            <person name="Zhang Y."/>
        </authorList>
    </citation>
    <scope>NUCLEOTIDE SEQUENCE [LARGE SCALE GENOMIC DNA]</scope>
    <source>
        <strain evidence="2">cv. Yunnan</strain>
    </source>
</reference>
<comment type="caution">
    <text evidence="1">The sequence shown here is derived from an EMBL/GenBank/DDBJ whole genome shotgun (WGS) entry which is preliminary data.</text>
</comment>
<protein>
    <submittedName>
        <fullName evidence="1">Uncharacterized protein</fullName>
    </submittedName>
</protein>
<keyword evidence="2" id="KW-1185">Reference proteome</keyword>
<organism evidence="1 2">
    <name type="scientific">Smallanthus sonchifolius</name>
    <dbReference type="NCBI Taxonomy" id="185202"/>
    <lineage>
        <taxon>Eukaryota</taxon>
        <taxon>Viridiplantae</taxon>
        <taxon>Streptophyta</taxon>
        <taxon>Embryophyta</taxon>
        <taxon>Tracheophyta</taxon>
        <taxon>Spermatophyta</taxon>
        <taxon>Magnoliopsida</taxon>
        <taxon>eudicotyledons</taxon>
        <taxon>Gunneridae</taxon>
        <taxon>Pentapetalae</taxon>
        <taxon>asterids</taxon>
        <taxon>campanulids</taxon>
        <taxon>Asterales</taxon>
        <taxon>Asteraceae</taxon>
        <taxon>Asteroideae</taxon>
        <taxon>Heliantheae alliance</taxon>
        <taxon>Millerieae</taxon>
        <taxon>Smallanthus</taxon>
    </lineage>
</organism>